<dbReference type="SUPFAM" id="SSF53335">
    <property type="entry name" value="S-adenosyl-L-methionine-dependent methyltransferases"/>
    <property type="match status" value="1"/>
</dbReference>
<dbReference type="Gene3D" id="3.40.50.150">
    <property type="entry name" value="Vaccinia Virus protein VP39"/>
    <property type="match status" value="1"/>
</dbReference>
<name>A0A382H544_9ZZZZ</name>
<dbReference type="EMBL" id="UINC01059227">
    <property type="protein sequence ID" value="SVB82404.1"/>
    <property type="molecule type" value="Genomic_DNA"/>
</dbReference>
<dbReference type="AlphaFoldDB" id="A0A382H544"/>
<sequence length="261" mass="30953">MIPSVCRVCNTAIYPIFTSVLIQKYSVEYFQCPHCGYVQTESPFWLEEAYSRTINDVDTGLLMRSYWHRNVSSTLIYILFKHRGKFLDYGGGYGVFVRLMRDIGFDFYWQDKHTENLFAKGFEFGESDQNPVELMTCFETFEHFVEPAIELENLLNISQNILLSTEFIPDPVPSPDEWWYYGSEHGQHIGFFQKKTFEYLANKHSLYFYTNGQNIHLFTKKRLFKPAFKWLTKASKYINPLIQKRMDSLTWKDFETLKSEI</sequence>
<dbReference type="Pfam" id="PF13489">
    <property type="entry name" value="Methyltransf_23"/>
    <property type="match status" value="1"/>
</dbReference>
<gene>
    <name evidence="1" type="ORF">METZ01_LOCUS235258</name>
</gene>
<organism evidence="1">
    <name type="scientific">marine metagenome</name>
    <dbReference type="NCBI Taxonomy" id="408172"/>
    <lineage>
        <taxon>unclassified sequences</taxon>
        <taxon>metagenomes</taxon>
        <taxon>ecological metagenomes</taxon>
    </lineage>
</organism>
<proteinExistence type="predicted"/>
<protein>
    <recommendedName>
        <fullName evidence="2">Methyltransferase type 11 domain-containing protein</fullName>
    </recommendedName>
</protein>
<accession>A0A382H544</accession>
<evidence type="ECO:0000313" key="1">
    <source>
        <dbReference type="EMBL" id="SVB82404.1"/>
    </source>
</evidence>
<evidence type="ECO:0008006" key="2">
    <source>
        <dbReference type="Google" id="ProtNLM"/>
    </source>
</evidence>
<dbReference type="InterPro" id="IPR029063">
    <property type="entry name" value="SAM-dependent_MTases_sf"/>
</dbReference>
<reference evidence="1" key="1">
    <citation type="submission" date="2018-05" db="EMBL/GenBank/DDBJ databases">
        <authorList>
            <person name="Lanie J.A."/>
            <person name="Ng W.-L."/>
            <person name="Kazmierczak K.M."/>
            <person name="Andrzejewski T.M."/>
            <person name="Davidsen T.M."/>
            <person name="Wayne K.J."/>
            <person name="Tettelin H."/>
            <person name="Glass J.I."/>
            <person name="Rusch D."/>
            <person name="Podicherti R."/>
            <person name="Tsui H.-C.T."/>
            <person name="Winkler M.E."/>
        </authorList>
    </citation>
    <scope>NUCLEOTIDE SEQUENCE</scope>
</reference>